<organism evidence="1 2">
    <name type="scientific">Catharanthus roseus</name>
    <name type="common">Madagascar periwinkle</name>
    <name type="synonym">Vinca rosea</name>
    <dbReference type="NCBI Taxonomy" id="4058"/>
    <lineage>
        <taxon>Eukaryota</taxon>
        <taxon>Viridiplantae</taxon>
        <taxon>Streptophyta</taxon>
        <taxon>Embryophyta</taxon>
        <taxon>Tracheophyta</taxon>
        <taxon>Spermatophyta</taxon>
        <taxon>Magnoliopsida</taxon>
        <taxon>eudicotyledons</taxon>
        <taxon>Gunneridae</taxon>
        <taxon>Pentapetalae</taxon>
        <taxon>asterids</taxon>
        <taxon>lamiids</taxon>
        <taxon>Gentianales</taxon>
        <taxon>Apocynaceae</taxon>
        <taxon>Rauvolfioideae</taxon>
        <taxon>Vinceae</taxon>
        <taxon>Catharanthinae</taxon>
        <taxon>Catharanthus</taxon>
    </lineage>
</organism>
<comment type="caution">
    <text evidence="1">The sequence shown here is derived from an EMBL/GenBank/DDBJ whole genome shotgun (WGS) entry which is preliminary data.</text>
</comment>
<protein>
    <submittedName>
        <fullName evidence="1">Uncharacterized protein</fullName>
    </submittedName>
</protein>
<name>A0ACC0AK30_CATRO</name>
<dbReference type="Proteomes" id="UP001060085">
    <property type="component" value="Linkage Group LG06"/>
</dbReference>
<dbReference type="EMBL" id="CM044706">
    <property type="protein sequence ID" value="KAI5660348.1"/>
    <property type="molecule type" value="Genomic_DNA"/>
</dbReference>
<keyword evidence="2" id="KW-1185">Reference proteome</keyword>
<evidence type="ECO:0000313" key="1">
    <source>
        <dbReference type="EMBL" id="KAI5660348.1"/>
    </source>
</evidence>
<accession>A0ACC0AK30</accession>
<reference evidence="2" key="1">
    <citation type="journal article" date="2023" name="Nat. Plants">
        <title>Single-cell RNA sequencing provides a high-resolution roadmap for understanding the multicellular compartmentation of specialized metabolism.</title>
        <authorList>
            <person name="Sun S."/>
            <person name="Shen X."/>
            <person name="Li Y."/>
            <person name="Li Y."/>
            <person name="Wang S."/>
            <person name="Li R."/>
            <person name="Zhang H."/>
            <person name="Shen G."/>
            <person name="Guo B."/>
            <person name="Wei J."/>
            <person name="Xu J."/>
            <person name="St-Pierre B."/>
            <person name="Chen S."/>
            <person name="Sun C."/>
        </authorList>
    </citation>
    <scope>NUCLEOTIDE SEQUENCE [LARGE SCALE GENOMIC DNA]</scope>
</reference>
<proteinExistence type="predicted"/>
<sequence>MVMLCFVFDLRSLSPSLLRELKQSLLQLSNYYAVYSPNNSNCGKKSKVLRDRIGLCYVFTNRNSFAAELKVAYSPRGDFNLRDFHHAVNTLPTDDFCPEFNNSGVLSCSDTKISSILNEQGIYAWGDPDKDITRKVILISCSLVHSLDDDTKRILMDAADRCVSVEFVLLENKSSHLGEVAENINNFVKQIGDLENCSFRSYVSDGRVFSGLVKQWFQELKDDMEGLLQCRFMFKNNLIDQVNQITCNLNRSLNPMIDGFLSCETCRCHGIPLDKSIENLNDSPLTCPVTGHFLGEVGLIENSVKVGESTILFMPSFQCCQKLQQINLPIDFNIVERTNLQTLNEGFIFGASYVVVPSTYHELDDIDKTEQNTQVFQVLCHVLNSLDQGLVCSSNCNVETMREASFRCFYVLLPSEKGMMLLRRLIAAEEILPILDVSEFIVSKMSKEMENSVQAALLKIEASDYNPLQHERGFHQKLNLLVKESLQFGAMPLKIRAESKLILQDSEEVAQPIQEAAEERILELEVGENVSSACITEEWEKLLVTELPKIHSATEITKPKLANLALSPFETNRHLDEKTSRILERLEVPKQLKKKTVSPQNSSIGASYANLLTKKPPLIPYGPNQANDQGLKLSQPIKPNFQRLKRKR</sequence>
<gene>
    <name evidence="1" type="ORF">M9H77_29141</name>
</gene>
<evidence type="ECO:0000313" key="2">
    <source>
        <dbReference type="Proteomes" id="UP001060085"/>
    </source>
</evidence>